<proteinExistence type="predicted"/>
<protein>
    <submittedName>
        <fullName evidence="1">Uncharacterized protein</fullName>
    </submittedName>
</protein>
<accession>A0A9I9EIH0</accession>
<organism evidence="1">
    <name type="scientific">Cucumis melo</name>
    <name type="common">Muskmelon</name>
    <dbReference type="NCBI Taxonomy" id="3656"/>
    <lineage>
        <taxon>Eukaryota</taxon>
        <taxon>Viridiplantae</taxon>
        <taxon>Streptophyta</taxon>
        <taxon>Embryophyta</taxon>
        <taxon>Tracheophyta</taxon>
        <taxon>Spermatophyta</taxon>
        <taxon>Magnoliopsida</taxon>
        <taxon>eudicotyledons</taxon>
        <taxon>Gunneridae</taxon>
        <taxon>Pentapetalae</taxon>
        <taxon>rosids</taxon>
        <taxon>fabids</taxon>
        <taxon>Cucurbitales</taxon>
        <taxon>Cucurbitaceae</taxon>
        <taxon>Benincaseae</taxon>
        <taxon>Cucumis</taxon>
    </lineage>
</organism>
<dbReference type="AlphaFoldDB" id="A0A9I9EIH0"/>
<evidence type="ECO:0000313" key="1">
    <source>
        <dbReference type="EnsemblPlants" id="MELO3C034225.2.1"/>
    </source>
</evidence>
<name>A0A9I9EIH0_CUCME</name>
<dbReference type="Gramene" id="MELO3C034225.2.1">
    <property type="protein sequence ID" value="MELO3C034225.2.1"/>
    <property type="gene ID" value="MELO3C034225.2"/>
</dbReference>
<sequence length="62" mass="6527">MYYLTCTTRKRSISDAKKDVGIKNVGKKGIPDAMKTASGEALGKNFFPTHQTGVGHAASGKG</sequence>
<reference evidence="1" key="1">
    <citation type="submission" date="2023-03" db="UniProtKB">
        <authorList>
            <consortium name="EnsemblPlants"/>
        </authorList>
    </citation>
    <scope>IDENTIFICATION</scope>
</reference>
<dbReference type="EnsemblPlants" id="MELO3C034225.2.1">
    <property type="protein sequence ID" value="MELO3C034225.2.1"/>
    <property type="gene ID" value="MELO3C034225.2"/>
</dbReference>